<feature type="compositionally biased region" description="Basic and acidic residues" evidence="1">
    <location>
        <begin position="14"/>
        <end position="31"/>
    </location>
</feature>
<dbReference type="EMBL" id="JAIVGD010000026">
    <property type="protein sequence ID" value="KAH0740673.1"/>
    <property type="molecule type" value="Genomic_DNA"/>
</dbReference>
<keyword evidence="2" id="KW-0472">Membrane</keyword>
<gene>
    <name evidence="3" type="ORF">KY290_033716</name>
</gene>
<evidence type="ECO:0000256" key="2">
    <source>
        <dbReference type="SAM" id="Phobius"/>
    </source>
</evidence>
<evidence type="ECO:0000313" key="4">
    <source>
        <dbReference type="Proteomes" id="UP000826656"/>
    </source>
</evidence>
<evidence type="ECO:0000256" key="1">
    <source>
        <dbReference type="SAM" id="MobiDB-lite"/>
    </source>
</evidence>
<name>A0ABQ7U2X5_SOLTU</name>
<sequence>MRHHTRRGKSGGPNHDRGRGHGWARCHEYGQERNSFPGVNHSSCTNHHQKENRKDENCETTRQVIFDVVEEVIMHVIVVLLYTWLSFINNRYRRKKDPEANFVSENQVDITHLDVADFFAHPQRKIDHLIDDGFVAMDE</sequence>
<protein>
    <submittedName>
        <fullName evidence="3">Uncharacterized protein</fullName>
    </submittedName>
</protein>
<keyword evidence="2" id="KW-1133">Transmembrane helix</keyword>
<feature type="region of interest" description="Disordered" evidence="1">
    <location>
        <begin position="1"/>
        <end position="56"/>
    </location>
</feature>
<keyword evidence="2" id="KW-0812">Transmembrane</keyword>
<feature type="transmembrane region" description="Helical" evidence="2">
    <location>
        <begin position="72"/>
        <end position="88"/>
    </location>
</feature>
<comment type="caution">
    <text evidence="3">The sequence shown here is derived from an EMBL/GenBank/DDBJ whole genome shotgun (WGS) entry which is preliminary data.</text>
</comment>
<dbReference type="Proteomes" id="UP000826656">
    <property type="component" value="Unassembled WGS sequence"/>
</dbReference>
<evidence type="ECO:0000313" key="3">
    <source>
        <dbReference type="EMBL" id="KAH0740673.1"/>
    </source>
</evidence>
<organism evidence="3 4">
    <name type="scientific">Solanum tuberosum</name>
    <name type="common">Potato</name>
    <dbReference type="NCBI Taxonomy" id="4113"/>
    <lineage>
        <taxon>Eukaryota</taxon>
        <taxon>Viridiplantae</taxon>
        <taxon>Streptophyta</taxon>
        <taxon>Embryophyta</taxon>
        <taxon>Tracheophyta</taxon>
        <taxon>Spermatophyta</taxon>
        <taxon>Magnoliopsida</taxon>
        <taxon>eudicotyledons</taxon>
        <taxon>Gunneridae</taxon>
        <taxon>Pentapetalae</taxon>
        <taxon>asterids</taxon>
        <taxon>lamiids</taxon>
        <taxon>Solanales</taxon>
        <taxon>Solanaceae</taxon>
        <taxon>Solanoideae</taxon>
        <taxon>Solaneae</taxon>
        <taxon>Solanum</taxon>
    </lineage>
</organism>
<accession>A0ABQ7U2X5</accession>
<reference evidence="3 4" key="1">
    <citation type="journal article" date="2021" name="bioRxiv">
        <title>Chromosome-scale and haplotype-resolved genome assembly of a tetraploid potato cultivar.</title>
        <authorList>
            <person name="Sun H."/>
            <person name="Jiao W.-B."/>
            <person name="Krause K."/>
            <person name="Campoy J.A."/>
            <person name="Goel M."/>
            <person name="Folz-Donahue K."/>
            <person name="Kukat C."/>
            <person name="Huettel B."/>
            <person name="Schneeberger K."/>
        </authorList>
    </citation>
    <scope>NUCLEOTIDE SEQUENCE [LARGE SCALE GENOMIC DNA]</scope>
    <source>
        <strain evidence="3">SolTubOtavaFocal</strain>
        <tissue evidence="3">Leaves</tissue>
    </source>
</reference>
<keyword evidence="4" id="KW-1185">Reference proteome</keyword>
<proteinExistence type="predicted"/>